<keyword evidence="3" id="KW-1185">Reference proteome</keyword>
<dbReference type="Pfam" id="PF13729">
    <property type="entry name" value="TraF_2"/>
    <property type="match status" value="1"/>
</dbReference>
<keyword evidence="1" id="KW-0732">Signal</keyword>
<organism evidence="2 3">
    <name type="scientific">Microbulbifer bruguierae</name>
    <dbReference type="NCBI Taxonomy" id="3029061"/>
    <lineage>
        <taxon>Bacteria</taxon>
        <taxon>Pseudomonadati</taxon>
        <taxon>Pseudomonadota</taxon>
        <taxon>Gammaproteobacteria</taxon>
        <taxon>Cellvibrionales</taxon>
        <taxon>Microbulbiferaceae</taxon>
        <taxon>Microbulbifer</taxon>
    </lineage>
</organism>
<evidence type="ECO:0000313" key="3">
    <source>
        <dbReference type="Proteomes" id="UP001236500"/>
    </source>
</evidence>
<proteinExistence type="predicted"/>
<name>A0ABY8N965_9GAMM</name>
<evidence type="ECO:0000313" key="2">
    <source>
        <dbReference type="EMBL" id="WGL15450.1"/>
    </source>
</evidence>
<evidence type="ECO:0000256" key="1">
    <source>
        <dbReference type="SAM" id="SignalP"/>
    </source>
</evidence>
<dbReference type="RefSeq" id="WP_280318279.1">
    <property type="nucleotide sequence ID" value="NZ_CP118605.1"/>
</dbReference>
<reference evidence="2 3" key="1">
    <citation type="submission" date="2023-02" db="EMBL/GenBank/DDBJ databases">
        <title>Description and genomic characterization of Microbulbifer bruguierae sp. nov., isolated from the sediment of mangrove plant Bruguiera sexangula.</title>
        <authorList>
            <person name="Long M."/>
        </authorList>
    </citation>
    <scope>NUCLEOTIDE SEQUENCE [LARGE SCALE GENOMIC DNA]</scope>
    <source>
        <strain evidence="2 3">H12</strain>
    </source>
</reference>
<sequence length="401" mass="43446">MWTKNQIASMVAAGAILGAAPVAAEVFSGRGTSMGGAGAAGGDYTYSALINPATATNFKENDDFAFTVDVGLLANDVNDFIDSAENLTDYLDEIEEMYATQDDADYLLDQLQQMDRGRLTLDVGAQLTIAIPNSAASALLFVRESGFVATELELAEEDVDFLSNFGDRYLDIDINNPPSEDDLIIDGDDLMTEAAIKGYRMQEIGIALAREFTFGETLVSLGITPKHQRVETFEYSEVVADFEGDDVEYEDYALEHTNFNVDLGATINWGALQGGLSVRNALAQEYETLSGDMEIQLEPLVTAGFGYTGEIFTVLADVDLTTTELFDGAGATQNARLGIEMDLFDWAQLRVGYRHDMEGTYEDALTAGIGFSPFDVLHLHVSAIQASDNTYGAAVQFGIEL</sequence>
<gene>
    <name evidence="2" type="primary">traF</name>
    <name evidence="2" type="ORF">PVT68_11790</name>
</gene>
<dbReference type="Proteomes" id="UP001236500">
    <property type="component" value="Chromosome"/>
</dbReference>
<feature type="chain" id="PRO_5047195191" evidence="1">
    <location>
        <begin position="25"/>
        <end position="401"/>
    </location>
</feature>
<dbReference type="InterPro" id="IPR032811">
    <property type="entry name" value="Put_conjugal_transfer"/>
</dbReference>
<accession>A0ABY8N965</accession>
<feature type="signal peptide" evidence="1">
    <location>
        <begin position="1"/>
        <end position="24"/>
    </location>
</feature>
<protein>
    <submittedName>
        <fullName evidence="2">Conjugal transfer protein TraF</fullName>
    </submittedName>
</protein>
<dbReference type="Gene3D" id="2.40.160.60">
    <property type="entry name" value="Outer membrane protein transport protein (OMPP1/FadL/TodX)"/>
    <property type="match status" value="1"/>
</dbReference>
<dbReference type="EMBL" id="CP118605">
    <property type="protein sequence ID" value="WGL15450.1"/>
    <property type="molecule type" value="Genomic_DNA"/>
</dbReference>